<evidence type="ECO:0000313" key="2">
    <source>
        <dbReference type="Proteomes" id="UP000275078"/>
    </source>
</evidence>
<keyword evidence="2" id="KW-1185">Reference proteome</keyword>
<dbReference type="Proteomes" id="UP000275078">
    <property type="component" value="Unassembled WGS sequence"/>
</dbReference>
<evidence type="ECO:0000313" key="1">
    <source>
        <dbReference type="EMBL" id="RPA79905.1"/>
    </source>
</evidence>
<proteinExistence type="predicted"/>
<dbReference type="AlphaFoldDB" id="A0A3N4I1D0"/>
<name>A0A3N4I1D0_ASCIM</name>
<protein>
    <submittedName>
        <fullName evidence="1">Uncharacterized protein</fullName>
    </submittedName>
</protein>
<sequence length="112" mass="12767">MTDISHADSPKYIRQDITLKTGATSSQYFTVVQLIEEYDPKGWILTINGNEDGFWGIAAILTLEGRDRLKPVLEKLEYLDRMQDPVMVGYGPEWTGPDTDERWPDGSVKLFD</sequence>
<dbReference type="EMBL" id="ML119694">
    <property type="protein sequence ID" value="RPA79905.1"/>
    <property type="molecule type" value="Genomic_DNA"/>
</dbReference>
<reference evidence="1 2" key="1">
    <citation type="journal article" date="2018" name="Nat. Ecol. Evol.">
        <title>Pezizomycetes genomes reveal the molecular basis of ectomycorrhizal truffle lifestyle.</title>
        <authorList>
            <person name="Murat C."/>
            <person name="Payen T."/>
            <person name="Noel B."/>
            <person name="Kuo A."/>
            <person name="Morin E."/>
            <person name="Chen J."/>
            <person name="Kohler A."/>
            <person name="Krizsan K."/>
            <person name="Balestrini R."/>
            <person name="Da Silva C."/>
            <person name="Montanini B."/>
            <person name="Hainaut M."/>
            <person name="Levati E."/>
            <person name="Barry K.W."/>
            <person name="Belfiori B."/>
            <person name="Cichocki N."/>
            <person name="Clum A."/>
            <person name="Dockter R.B."/>
            <person name="Fauchery L."/>
            <person name="Guy J."/>
            <person name="Iotti M."/>
            <person name="Le Tacon F."/>
            <person name="Lindquist E.A."/>
            <person name="Lipzen A."/>
            <person name="Malagnac F."/>
            <person name="Mello A."/>
            <person name="Molinier V."/>
            <person name="Miyauchi S."/>
            <person name="Poulain J."/>
            <person name="Riccioni C."/>
            <person name="Rubini A."/>
            <person name="Sitrit Y."/>
            <person name="Splivallo R."/>
            <person name="Traeger S."/>
            <person name="Wang M."/>
            <person name="Zifcakova L."/>
            <person name="Wipf D."/>
            <person name="Zambonelli A."/>
            <person name="Paolocci F."/>
            <person name="Nowrousian M."/>
            <person name="Ottonello S."/>
            <person name="Baldrian P."/>
            <person name="Spatafora J.W."/>
            <person name="Henrissat B."/>
            <person name="Nagy L.G."/>
            <person name="Aury J.M."/>
            <person name="Wincker P."/>
            <person name="Grigoriev I.V."/>
            <person name="Bonfante P."/>
            <person name="Martin F.M."/>
        </authorList>
    </citation>
    <scope>NUCLEOTIDE SEQUENCE [LARGE SCALE GENOMIC DNA]</scope>
    <source>
        <strain evidence="1 2">RN42</strain>
    </source>
</reference>
<gene>
    <name evidence="1" type="ORF">BJ508DRAFT_308012</name>
</gene>
<organism evidence="1 2">
    <name type="scientific">Ascobolus immersus RN42</name>
    <dbReference type="NCBI Taxonomy" id="1160509"/>
    <lineage>
        <taxon>Eukaryota</taxon>
        <taxon>Fungi</taxon>
        <taxon>Dikarya</taxon>
        <taxon>Ascomycota</taxon>
        <taxon>Pezizomycotina</taxon>
        <taxon>Pezizomycetes</taxon>
        <taxon>Pezizales</taxon>
        <taxon>Ascobolaceae</taxon>
        <taxon>Ascobolus</taxon>
    </lineage>
</organism>
<accession>A0A3N4I1D0</accession>